<name>A0ABU6QIN2_9FABA</name>
<feature type="region of interest" description="Disordered" evidence="1">
    <location>
        <begin position="24"/>
        <end position="57"/>
    </location>
</feature>
<sequence length="57" mass="6466">MLLLKIAIKNSMLKNGADKSTVDQNFIIKRKPRSRPSAKPFHQIKPSRLSTMSKAQD</sequence>
<dbReference type="EMBL" id="JASCZI010000321">
    <property type="protein sequence ID" value="MED6111034.1"/>
    <property type="molecule type" value="Genomic_DNA"/>
</dbReference>
<reference evidence="2 3" key="1">
    <citation type="journal article" date="2023" name="Plants (Basel)">
        <title>Bridging the Gap: Combining Genomics and Transcriptomics Approaches to Understand Stylosanthes scabra, an Orphan Legume from the Brazilian Caatinga.</title>
        <authorList>
            <person name="Ferreira-Neto J.R.C."/>
            <person name="da Silva M.D."/>
            <person name="Binneck E."/>
            <person name="de Melo N.F."/>
            <person name="da Silva R.H."/>
            <person name="de Melo A.L.T.M."/>
            <person name="Pandolfi V."/>
            <person name="Bustamante F.O."/>
            <person name="Brasileiro-Vidal A.C."/>
            <person name="Benko-Iseppon A.M."/>
        </authorList>
    </citation>
    <scope>NUCLEOTIDE SEQUENCE [LARGE SCALE GENOMIC DNA]</scope>
    <source>
        <tissue evidence="2">Leaves</tissue>
    </source>
</reference>
<protein>
    <submittedName>
        <fullName evidence="2">Uncharacterized protein</fullName>
    </submittedName>
</protein>
<feature type="compositionally biased region" description="Polar residues" evidence="1">
    <location>
        <begin position="48"/>
        <end position="57"/>
    </location>
</feature>
<organism evidence="2 3">
    <name type="scientific">Stylosanthes scabra</name>
    <dbReference type="NCBI Taxonomy" id="79078"/>
    <lineage>
        <taxon>Eukaryota</taxon>
        <taxon>Viridiplantae</taxon>
        <taxon>Streptophyta</taxon>
        <taxon>Embryophyta</taxon>
        <taxon>Tracheophyta</taxon>
        <taxon>Spermatophyta</taxon>
        <taxon>Magnoliopsida</taxon>
        <taxon>eudicotyledons</taxon>
        <taxon>Gunneridae</taxon>
        <taxon>Pentapetalae</taxon>
        <taxon>rosids</taxon>
        <taxon>fabids</taxon>
        <taxon>Fabales</taxon>
        <taxon>Fabaceae</taxon>
        <taxon>Papilionoideae</taxon>
        <taxon>50 kb inversion clade</taxon>
        <taxon>dalbergioids sensu lato</taxon>
        <taxon>Dalbergieae</taxon>
        <taxon>Pterocarpus clade</taxon>
        <taxon>Stylosanthes</taxon>
    </lineage>
</organism>
<evidence type="ECO:0000313" key="3">
    <source>
        <dbReference type="Proteomes" id="UP001341840"/>
    </source>
</evidence>
<comment type="caution">
    <text evidence="2">The sequence shown here is derived from an EMBL/GenBank/DDBJ whole genome shotgun (WGS) entry which is preliminary data.</text>
</comment>
<dbReference type="Proteomes" id="UP001341840">
    <property type="component" value="Unassembled WGS sequence"/>
</dbReference>
<feature type="non-terminal residue" evidence="2">
    <location>
        <position position="57"/>
    </location>
</feature>
<evidence type="ECO:0000256" key="1">
    <source>
        <dbReference type="SAM" id="MobiDB-lite"/>
    </source>
</evidence>
<gene>
    <name evidence="2" type="ORF">PIB30_048675</name>
</gene>
<accession>A0ABU6QIN2</accession>
<evidence type="ECO:0000313" key="2">
    <source>
        <dbReference type="EMBL" id="MED6111034.1"/>
    </source>
</evidence>
<proteinExistence type="predicted"/>
<keyword evidence="3" id="KW-1185">Reference proteome</keyword>